<feature type="transmembrane region" description="Helical" evidence="6">
    <location>
        <begin position="115"/>
        <end position="133"/>
    </location>
</feature>
<dbReference type="Proteomes" id="UP000002630">
    <property type="component" value="Linkage Group LG27"/>
</dbReference>
<feature type="region of interest" description="Disordered" evidence="5">
    <location>
        <begin position="1"/>
        <end position="21"/>
    </location>
</feature>
<dbReference type="PANTHER" id="PTHR43243:SF82">
    <property type="entry name" value="CATIONIC AMINO ACID TRANSPORTER C-TERMINAL DOMAIN-CONTAINING PROTEIN"/>
    <property type="match status" value="1"/>
</dbReference>
<feature type="transmembrane region" description="Helical" evidence="6">
    <location>
        <begin position="372"/>
        <end position="393"/>
    </location>
</feature>
<name>D8LQA2_ECTSI</name>
<evidence type="ECO:0000256" key="2">
    <source>
        <dbReference type="ARBA" id="ARBA00022692"/>
    </source>
</evidence>
<evidence type="ECO:0000256" key="4">
    <source>
        <dbReference type="ARBA" id="ARBA00023136"/>
    </source>
</evidence>
<dbReference type="GO" id="GO:0016020">
    <property type="term" value="C:membrane"/>
    <property type="evidence" value="ECO:0007669"/>
    <property type="project" value="UniProtKB-SubCell"/>
</dbReference>
<dbReference type="OMA" id="HIRFRAC"/>
<feature type="compositionally biased region" description="Polar residues" evidence="5">
    <location>
        <begin position="1"/>
        <end position="15"/>
    </location>
</feature>
<feature type="transmembrane region" description="Helical" evidence="6">
    <location>
        <begin position="52"/>
        <end position="75"/>
    </location>
</feature>
<evidence type="ECO:0000256" key="5">
    <source>
        <dbReference type="SAM" id="MobiDB-lite"/>
    </source>
</evidence>
<sequence>MTNGRYNTLSQNTRTPSRRLPGLPGVPALIRKPLAVVLMEASNDPLVRHLTLFDLVVIGVAGTVGSGIFAIVGLIGSTYAGPAAVVSWVLAGIGCVFSGLSYAELSSIIPSEGGTYAYAFVALGELPAIVTAWCLTLEFGISGAAVARAWADKIVEWVTLGAKTESRWIWLLDPFPGLGISPLAGLLQAACVVVLLRGVEMSKRVTTVMTAIKMAVCIFIIVGGLALFDPGNMLPFAPMGVAGVIRGSSAAFFGYLGYDEVCALAGESINPRRDVPLAIAYTLAIVAATYVLSALALSGMVPVDGSAASSSFVLAFAARGWHWACQIVAVGELVSLPVVVLASFLVQPRLLFVLASDGLLPKSLASTDERGVLTTATTAAGGVMVAIATFAPFAVLDDLVSAGVLLCFAITNSCAIVIRRSNLDPIFPGPCRPLVLLFNALCLAGGLLVRVACAAADRVSLSVAATAAEGGNGGGGGGGGGSTAAEAAEATAATAAALAFLAAGLVALALSICCPELPHPLGGPEAFRGPFSPWVPAVGTAISWILLTQLSWASLRWTLWAVGAVSLWYFTYGLKHSVGQKSRTWPQLAAATAAAASNTSTGEESLLESPPSTPEFGSGKRMGGNHDRGAGGKRERSQLRATFPGEPPLDSVSPARGGSTGRLSGEEGEGLAVGAQKEEGYMSFAALT</sequence>
<feature type="transmembrane region" description="Helical" evidence="6">
    <location>
        <begin position="278"/>
        <end position="301"/>
    </location>
</feature>
<organism evidence="7 8">
    <name type="scientific">Ectocarpus siliculosus</name>
    <name type="common">Brown alga</name>
    <name type="synonym">Conferva siliculosa</name>
    <dbReference type="NCBI Taxonomy" id="2880"/>
    <lineage>
        <taxon>Eukaryota</taxon>
        <taxon>Sar</taxon>
        <taxon>Stramenopiles</taxon>
        <taxon>Ochrophyta</taxon>
        <taxon>PX clade</taxon>
        <taxon>Phaeophyceae</taxon>
        <taxon>Ectocarpales</taxon>
        <taxon>Ectocarpaceae</taxon>
        <taxon>Ectocarpus</taxon>
    </lineage>
</organism>
<evidence type="ECO:0000313" key="8">
    <source>
        <dbReference type="Proteomes" id="UP000002630"/>
    </source>
</evidence>
<dbReference type="STRING" id="2880.D8LQA2"/>
<gene>
    <name evidence="7" type="ORF">Esi_0059_0122</name>
</gene>
<dbReference type="eggNOG" id="KOG1286">
    <property type="taxonomic scope" value="Eukaryota"/>
</dbReference>
<protein>
    <submittedName>
        <fullName evidence="7">Cationic amino acid transporter-like protein</fullName>
    </submittedName>
</protein>
<dbReference type="InterPro" id="IPR002293">
    <property type="entry name" value="AA/rel_permease1"/>
</dbReference>
<dbReference type="Pfam" id="PF13520">
    <property type="entry name" value="AA_permease_2"/>
    <property type="match status" value="1"/>
</dbReference>
<feature type="transmembrane region" description="Helical" evidence="6">
    <location>
        <begin position="399"/>
        <end position="418"/>
    </location>
</feature>
<feature type="transmembrane region" description="Helical" evidence="6">
    <location>
        <begin position="81"/>
        <end position="103"/>
    </location>
</feature>
<feature type="compositionally biased region" description="Basic and acidic residues" evidence="5">
    <location>
        <begin position="624"/>
        <end position="638"/>
    </location>
</feature>
<dbReference type="EMBL" id="FN648807">
    <property type="protein sequence ID" value="CBN77482.1"/>
    <property type="molecule type" value="Genomic_DNA"/>
</dbReference>
<dbReference type="EMBL" id="FN649752">
    <property type="protein sequence ID" value="CBN77482.1"/>
    <property type="molecule type" value="Genomic_DNA"/>
</dbReference>
<dbReference type="GO" id="GO:0015171">
    <property type="term" value="F:amino acid transmembrane transporter activity"/>
    <property type="evidence" value="ECO:0007669"/>
    <property type="project" value="TreeGrafter"/>
</dbReference>
<accession>D8LQA2</accession>
<keyword evidence="8" id="KW-1185">Reference proteome</keyword>
<dbReference type="OrthoDB" id="5982228at2759"/>
<keyword evidence="4 6" id="KW-0472">Membrane</keyword>
<dbReference type="AlphaFoldDB" id="D8LQA2"/>
<dbReference type="Gene3D" id="1.20.1740.10">
    <property type="entry name" value="Amino acid/polyamine transporter I"/>
    <property type="match status" value="1"/>
</dbReference>
<feature type="transmembrane region" description="Helical" evidence="6">
    <location>
        <begin position="534"/>
        <end position="551"/>
    </location>
</feature>
<feature type="transmembrane region" description="Helical" evidence="6">
    <location>
        <begin position="208"/>
        <end position="228"/>
    </location>
</feature>
<comment type="subcellular location">
    <subcellularLocation>
        <location evidence="1">Membrane</location>
        <topology evidence="1">Multi-pass membrane protein</topology>
    </subcellularLocation>
</comment>
<keyword evidence="3 6" id="KW-1133">Transmembrane helix</keyword>
<dbReference type="InParanoid" id="D8LQA2"/>
<feature type="transmembrane region" description="Helical" evidence="6">
    <location>
        <begin position="321"/>
        <end position="346"/>
    </location>
</feature>
<keyword evidence="2 6" id="KW-0812">Transmembrane</keyword>
<feature type="transmembrane region" description="Helical" evidence="6">
    <location>
        <begin position="430"/>
        <end position="452"/>
    </location>
</feature>
<evidence type="ECO:0000256" key="1">
    <source>
        <dbReference type="ARBA" id="ARBA00004141"/>
    </source>
</evidence>
<dbReference type="PANTHER" id="PTHR43243">
    <property type="entry name" value="INNER MEMBRANE TRANSPORTER YGJI-RELATED"/>
    <property type="match status" value="1"/>
</dbReference>
<feature type="region of interest" description="Disordered" evidence="5">
    <location>
        <begin position="597"/>
        <end position="688"/>
    </location>
</feature>
<proteinExistence type="predicted"/>
<feature type="transmembrane region" description="Helical" evidence="6">
    <location>
        <begin position="492"/>
        <end position="513"/>
    </location>
</feature>
<reference evidence="7 8" key="1">
    <citation type="journal article" date="2010" name="Nature">
        <title>The Ectocarpus genome and the independent evolution of multicellularity in brown algae.</title>
        <authorList>
            <person name="Cock J.M."/>
            <person name="Sterck L."/>
            <person name="Rouze P."/>
            <person name="Scornet D."/>
            <person name="Allen A.E."/>
            <person name="Amoutzias G."/>
            <person name="Anthouard V."/>
            <person name="Artiguenave F."/>
            <person name="Aury J.M."/>
            <person name="Badger J.H."/>
            <person name="Beszteri B."/>
            <person name="Billiau K."/>
            <person name="Bonnet E."/>
            <person name="Bothwell J.H."/>
            <person name="Bowler C."/>
            <person name="Boyen C."/>
            <person name="Brownlee C."/>
            <person name="Carrano C.J."/>
            <person name="Charrier B."/>
            <person name="Cho G.Y."/>
            <person name="Coelho S.M."/>
            <person name="Collen J."/>
            <person name="Corre E."/>
            <person name="Da Silva C."/>
            <person name="Delage L."/>
            <person name="Delaroque N."/>
            <person name="Dittami S.M."/>
            <person name="Doulbeau S."/>
            <person name="Elias M."/>
            <person name="Farnham G."/>
            <person name="Gachon C.M."/>
            <person name="Gschloessl B."/>
            <person name="Heesch S."/>
            <person name="Jabbari K."/>
            <person name="Jubin C."/>
            <person name="Kawai H."/>
            <person name="Kimura K."/>
            <person name="Kloareg B."/>
            <person name="Kupper F.C."/>
            <person name="Lang D."/>
            <person name="Le Bail A."/>
            <person name="Leblanc C."/>
            <person name="Lerouge P."/>
            <person name="Lohr M."/>
            <person name="Lopez P.J."/>
            <person name="Martens C."/>
            <person name="Maumus F."/>
            <person name="Michel G."/>
            <person name="Miranda-Saavedra D."/>
            <person name="Morales J."/>
            <person name="Moreau H."/>
            <person name="Motomura T."/>
            <person name="Nagasato C."/>
            <person name="Napoli C.A."/>
            <person name="Nelson D.R."/>
            <person name="Nyvall-Collen P."/>
            <person name="Peters A.F."/>
            <person name="Pommier C."/>
            <person name="Potin P."/>
            <person name="Poulain J."/>
            <person name="Quesneville H."/>
            <person name="Read B."/>
            <person name="Rensing S.A."/>
            <person name="Ritter A."/>
            <person name="Rousvoal S."/>
            <person name="Samanta M."/>
            <person name="Samson G."/>
            <person name="Schroeder D.C."/>
            <person name="Segurens B."/>
            <person name="Strittmatter M."/>
            <person name="Tonon T."/>
            <person name="Tregear J.W."/>
            <person name="Valentin K."/>
            <person name="von Dassow P."/>
            <person name="Yamagishi T."/>
            <person name="Van de Peer Y."/>
            <person name="Wincker P."/>
        </authorList>
    </citation>
    <scope>NUCLEOTIDE SEQUENCE [LARGE SCALE GENOMIC DNA]</scope>
    <source>
        <strain evidence="8">Ec32 / CCAP1310/4</strain>
    </source>
</reference>
<feature type="transmembrane region" description="Helical" evidence="6">
    <location>
        <begin position="557"/>
        <end position="574"/>
    </location>
</feature>
<evidence type="ECO:0000313" key="7">
    <source>
        <dbReference type="EMBL" id="CBN77482.1"/>
    </source>
</evidence>
<feature type="transmembrane region" description="Helical" evidence="6">
    <location>
        <begin position="234"/>
        <end position="258"/>
    </location>
</feature>
<evidence type="ECO:0000256" key="3">
    <source>
        <dbReference type="ARBA" id="ARBA00022989"/>
    </source>
</evidence>
<evidence type="ECO:0000256" key="6">
    <source>
        <dbReference type="SAM" id="Phobius"/>
    </source>
</evidence>
<feature type="transmembrane region" description="Helical" evidence="6">
    <location>
        <begin position="175"/>
        <end position="196"/>
    </location>
</feature>